<evidence type="ECO:0000256" key="4">
    <source>
        <dbReference type="ARBA" id="ARBA00022989"/>
    </source>
</evidence>
<accession>A0AAD5TSP8</accession>
<keyword evidence="3" id="KW-0735">Signal-anchor</keyword>
<dbReference type="EMBL" id="JADGJW010001992">
    <property type="protein sequence ID" value="KAJ3200001.1"/>
    <property type="molecule type" value="Genomic_DNA"/>
</dbReference>
<keyword evidence="6" id="KW-0325">Glycoprotein</keyword>
<dbReference type="InterPro" id="IPR051292">
    <property type="entry name" value="Xyl/GlcA_transferase"/>
</dbReference>
<dbReference type="AlphaFoldDB" id="A0AAD5TSP8"/>
<keyword evidence="5" id="KW-0472">Membrane</keyword>
<keyword evidence="2" id="KW-0812">Transmembrane</keyword>
<protein>
    <recommendedName>
        <fullName evidence="9">Glycosyltransferase family 49 protein</fullName>
    </recommendedName>
</protein>
<evidence type="ECO:0000313" key="7">
    <source>
        <dbReference type="EMBL" id="KAJ3200001.1"/>
    </source>
</evidence>
<reference evidence="7" key="1">
    <citation type="submission" date="2020-05" db="EMBL/GenBank/DDBJ databases">
        <title>Phylogenomic resolution of chytrid fungi.</title>
        <authorList>
            <person name="Stajich J.E."/>
            <person name="Amses K."/>
            <person name="Simmons R."/>
            <person name="Seto K."/>
            <person name="Myers J."/>
            <person name="Bonds A."/>
            <person name="Quandt C.A."/>
            <person name="Barry K."/>
            <person name="Liu P."/>
            <person name="Grigoriev I."/>
            <person name="Longcore J.E."/>
            <person name="James T.Y."/>
        </authorList>
    </citation>
    <scope>NUCLEOTIDE SEQUENCE</scope>
    <source>
        <strain evidence="7">JEL0476</strain>
    </source>
</reference>
<dbReference type="GO" id="GO:0016020">
    <property type="term" value="C:membrane"/>
    <property type="evidence" value="ECO:0007669"/>
    <property type="project" value="UniProtKB-SubCell"/>
</dbReference>
<dbReference type="Pfam" id="PF13896">
    <property type="entry name" value="Glyco_transf_49"/>
    <property type="match status" value="1"/>
</dbReference>
<evidence type="ECO:0000256" key="5">
    <source>
        <dbReference type="ARBA" id="ARBA00023136"/>
    </source>
</evidence>
<evidence type="ECO:0000256" key="2">
    <source>
        <dbReference type="ARBA" id="ARBA00022692"/>
    </source>
</evidence>
<dbReference type="Gene3D" id="3.90.550.10">
    <property type="entry name" value="Spore Coat Polysaccharide Biosynthesis Protein SpsA, Chain A"/>
    <property type="match status" value="1"/>
</dbReference>
<dbReference type="PANTHER" id="PTHR12270">
    <property type="entry name" value="GLYCOSYLTRANSFERASE-RELATED"/>
    <property type="match status" value="1"/>
</dbReference>
<comment type="subcellular location">
    <subcellularLocation>
        <location evidence="1">Membrane</location>
        <topology evidence="1">Single-pass type II membrane protein</topology>
    </subcellularLocation>
</comment>
<keyword evidence="8" id="KW-1185">Reference proteome</keyword>
<dbReference type="GO" id="GO:0015020">
    <property type="term" value="F:glucuronosyltransferase activity"/>
    <property type="evidence" value="ECO:0007669"/>
    <property type="project" value="TreeGrafter"/>
</dbReference>
<organism evidence="7 8">
    <name type="scientific">Clydaea vesicula</name>
    <dbReference type="NCBI Taxonomy" id="447962"/>
    <lineage>
        <taxon>Eukaryota</taxon>
        <taxon>Fungi</taxon>
        <taxon>Fungi incertae sedis</taxon>
        <taxon>Chytridiomycota</taxon>
        <taxon>Chytridiomycota incertae sedis</taxon>
        <taxon>Chytridiomycetes</taxon>
        <taxon>Lobulomycetales</taxon>
        <taxon>Lobulomycetaceae</taxon>
        <taxon>Clydaea</taxon>
    </lineage>
</organism>
<name>A0AAD5TSP8_9FUNG</name>
<proteinExistence type="predicted"/>
<dbReference type="Proteomes" id="UP001211065">
    <property type="component" value="Unassembled WGS sequence"/>
</dbReference>
<sequence>LIEKHSKQKYAENNGNSLSSYTDKFIFDKMFANVLKPTKLEPFFFKQKGTPKPDEVTVTTLITVDRFETLLNSMSTFDGPFSVTLHIPNNENLNVNLMKLKHFITENFLLLEYKVDIHLVIDKYPRQLNYLRNVARFFCRTELILPLDVDFIVNRSFLPTLMKNDFVKQKLSSGEGVFILPAFEFQDEWVNTKFEQFPQTKKEVVSMFGKNITIFHGKKNKGHTSTRYSKWLTSQEVYQIQPDTIRYEPYAVFNTTTVPWSDERFTGYGGNKAAWWYEIYLAGLEFYILPNDFVIHCYHGYPDVRTTERHRNTPILNNFVDEICKRYAIMFGTRGKGVYEMMGC</sequence>
<gene>
    <name evidence="7" type="ORF">HK099_002860</name>
</gene>
<dbReference type="InterPro" id="IPR029044">
    <property type="entry name" value="Nucleotide-diphossugar_trans"/>
</dbReference>
<evidence type="ECO:0000256" key="6">
    <source>
        <dbReference type="ARBA" id="ARBA00023180"/>
    </source>
</evidence>
<comment type="caution">
    <text evidence="7">The sequence shown here is derived from an EMBL/GenBank/DDBJ whole genome shotgun (WGS) entry which is preliminary data.</text>
</comment>
<dbReference type="SUPFAM" id="SSF53448">
    <property type="entry name" value="Nucleotide-diphospho-sugar transferases"/>
    <property type="match status" value="1"/>
</dbReference>
<evidence type="ECO:0000313" key="8">
    <source>
        <dbReference type="Proteomes" id="UP001211065"/>
    </source>
</evidence>
<feature type="non-terminal residue" evidence="7">
    <location>
        <position position="344"/>
    </location>
</feature>
<evidence type="ECO:0000256" key="1">
    <source>
        <dbReference type="ARBA" id="ARBA00004606"/>
    </source>
</evidence>
<keyword evidence="4" id="KW-1133">Transmembrane helix</keyword>
<dbReference type="GO" id="GO:0042285">
    <property type="term" value="F:xylosyltransferase activity"/>
    <property type="evidence" value="ECO:0007669"/>
    <property type="project" value="TreeGrafter"/>
</dbReference>
<dbReference type="GO" id="GO:0035269">
    <property type="term" value="P:protein O-linked glycosylation via mannose"/>
    <property type="evidence" value="ECO:0007669"/>
    <property type="project" value="TreeGrafter"/>
</dbReference>
<dbReference type="PANTHER" id="PTHR12270:SF25">
    <property type="entry name" value="GLYCOSYLTRANSFERASE-LIKE PROTEIN LARGE"/>
    <property type="match status" value="1"/>
</dbReference>
<evidence type="ECO:0000256" key="3">
    <source>
        <dbReference type="ARBA" id="ARBA00022968"/>
    </source>
</evidence>
<evidence type="ECO:0008006" key="9">
    <source>
        <dbReference type="Google" id="ProtNLM"/>
    </source>
</evidence>